<reference evidence="1" key="1">
    <citation type="submission" date="2020-04" db="EMBL/GenBank/DDBJ databases">
        <authorList>
            <person name="Neveu A P."/>
        </authorList>
    </citation>
    <scope>NUCLEOTIDE SEQUENCE</scope>
    <source>
        <tissue evidence="1">Whole embryo</tissue>
    </source>
</reference>
<dbReference type="Pfam" id="PF01209">
    <property type="entry name" value="Ubie_methyltran"/>
    <property type="match status" value="1"/>
</dbReference>
<dbReference type="SUPFAM" id="SSF53335">
    <property type="entry name" value="S-adenosyl-L-methionine-dependent methyltransferases"/>
    <property type="match status" value="1"/>
</dbReference>
<dbReference type="Gene3D" id="3.40.50.150">
    <property type="entry name" value="Vaccinia Virus protein VP39"/>
    <property type="match status" value="1"/>
</dbReference>
<gene>
    <name evidence="1" type="primary">LOC101243204-003</name>
</gene>
<sequence>MELELDKQWKTCMKNYWKTGNSSLKVWSTTNAMEAQKIYDIWAPKFDSDLNNDGINIHVEVAKCVTKYGCNNKDAQLLDVAAGTGMVGFCLRKYENFCGQIDILDANMEMLYVASKRGLNFRNIMRHWIDGDLPLTAKSYDVITCIGSFIPRHLPPSTLQNLLKLIKDGGFLIFNGRANLLPYNDELLKMIDQLESEGQMKVVDTMELFYTSDAFLSKLYVCQVPK</sequence>
<accession>A0A6F9DJB9</accession>
<dbReference type="AlphaFoldDB" id="A0A6F9DJB9"/>
<name>A0A6F9DJB9_9ASCI</name>
<organism evidence="1">
    <name type="scientific">Phallusia mammillata</name>
    <dbReference type="NCBI Taxonomy" id="59560"/>
    <lineage>
        <taxon>Eukaryota</taxon>
        <taxon>Metazoa</taxon>
        <taxon>Chordata</taxon>
        <taxon>Tunicata</taxon>
        <taxon>Ascidiacea</taxon>
        <taxon>Phlebobranchia</taxon>
        <taxon>Ascidiidae</taxon>
        <taxon>Phallusia</taxon>
    </lineage>
</organism>
<dbReference type="InterPro" id="IPR029063">
    <property type="entry name" value="SAM-dependent_MTases_sf"/>
</dbReference>
<proteinExistence type="evidence at transcript level"/>
<dbReference type="EMBL" id="LR787258">
    <property type="protein sequence ID" value="CAB3263120.1"/>
    <property type="molecule type" value="mRNA"/>
</dbReference>
<protein>
    <submittedName>
        <fullName evidence="1">Uncharacterized protein LOC101243204</fullName>
    </submittedName>
</protein>
<evidence type="ECO:0000313" key="1">
    <source>
        <dbReference type="EMBL" id="CAB3263120.1"/>
    </source>
</evidence>